<dbReference type="AlphaFoldDB" id="A0A382P0P1"/>
<evidence type="ECO:0000256" key="1">
    <source>
        <dbReference type="ARBA" id="ARBA00006607"/>
    </source>
</evidence>
<dbReference type="InterPro" id="IPR001844">
    <property type="entry name" value="Cpn60/GroEL"/>
</dbReference>
<accession>A0A382P0P1</accession>
<keyword evidence="2" id="KW-0547">Nucleotide-binding</keyword>
<organism evidence="5">
    <name type="scientific">marine metagenome</name>
    <dbReference type="NCBI Taxonomy" id="408172"/>
    <lineage>
        <taxon>unclassified sequences</taxon>
        <taxon>metagenomes</taxon>
        <taxon>ecological metagenomes</taxon>
    </lineage>
</organism>
<dbReference type="InterPro" id="IPR002423">
    <property type="entry name" value="Cpn60/GroEL/TCP-1"/>
</dbReference>
<dbReference type="PRINTS" id="PR00304">
    <property type="entry name" value="TCOMPLEXTCP1"/>
</dbReference>
<dbReference type="GO" id="GO:0042026">
    <property type="term" value="P:protein refolding"/>
    <property type="evidence" value="ECO:0007669"/>
    <property type="project" value="InterPro"/>
</dbReference>
<dbReference type="InterPro" id="IPR017998">
    <property type="entry name" value="Chaperone_TCP-1"/>
</dbReference>
<comment type="similarity">
    <text evidence="1">Belongs to the chaperonin (HSP60) family.</text>
</comment>
<evidence type="ECO:0000313" key="5">
    <source>
        <dbReference type="EMBL" id="SVC66984.1"/>
    </source>
</evidence>
<evidence type="ECO:0000256" key="4">
    <source>
        <dbReference type="ARBA" id="ARBA00023186"/>
    </source>
</evidence>
<dbReference type="InterPro" id="IPR027413">
    <property type="entry name" value="GROEL-like_equatorial_sf"/>
</dbReference>
<dbReference type="PANTHER" id="PTHR45633">
    <property type="entry name" value="60 KDA HEAT SHOCK PROTEIN, MITOCHONDRIAL"/>
    <property type="match status" value="1"/>
</dbReference>
<reference evidence="5" key="1">
    <citation type="submission" date="2018-05" db="EMBL/GenBank/DDBJ databases">
        <authorList>
            <person name="Lanie J.A."/>
            <person name="Ng W.-L."/>
            <person name="Kazmierczak K.M."/>
            <person name="Andrzejewski T.M."/>
            <person name="Davidsen T.M."/>
            <person name="Wayne K.J."/>
            <person name="Tettelin H."/>
            <person name="Glass J.I."/>
            <person name="Rusch D."/>
            <person name="Podicherti R."/>
            <person name="Tsui H.-C.T."/>
            <person name="Winkler M.E."/>
        </authorList>
    </citation>
    <scope>NUCLEOTIDE SEQUENCE</scope>
</reference>
<proteinExistence type="inferred from homology"/>
<dbReference type="Gene3D" id="1.10.560.10">
    <property type="entry name" value="GroEL-like equatorial domain"/>
    <property type="match status" value="1"/>
</dbReference>
<dbReference type="GO" id="GO:0140662">
    <property type="term" value="F:ATP-dependent protein folding chaperone"/>
    <property type="evidence" value="ECO:0007669"/>
    <property type="project" value="InterPro"/>
</dbReference>
<sequence length="104" mass="11160">MPKQFQFKDDARSQLMTGIDLVARTVGITLGPNGRNVILQKEFGPPQICSDGVTIAKEIELPEPFPNMGAQLLKEAASKTNDDVGDGTTTSTILAQAILKNGFK</sequence>
<dbReference type="EMBL" id="UINC01104089">
    <property type="protein sequence ID" value="SVC66984.1"/>
    <property type="molecule type" value="Genomic_DNA"/>
</dbReference>
<evidence type="ECO:0000256" key="3">
    <source>
        <dbReference type="ARBA" id="ARBA00022840"/>
    </source>
</evidence>
<protein>
    <recommendedName>
        <fullName evidence="6">60 kDa chaperonin</fullName>
    </recommendedName>
</protein>
<evidence type="ECO:0000256" key="2">
    <source>
        <dbReference type="ARBA" id="ARBA00022741"/>
    </source>
</evidence>
<keyword evidence="4" id="KW-0143">Chaperone</keyword>
<dbReference type="GO" id="GO:0005524">
    <property type="term" value="F:ATP binding"/>
    <property type="evidence" value="ECO:0007669"/>
    <property type="project" value="UniProtKB-KW"/>
</dbReference>
<gene>
    <name evidence="5" type="ORF">METZ01_LOCUS319838</name>
</gene>
<keyword evidence="3" id="KW-0067">ATP-binding</keyword>
<name>A0A382P0P1_9ZZZZ</name>
<feature type="non-terminal residue" evidence="5">
    <location>
        <position position="104"/>
    </location>
</feature>
<dbReference type="SUPFAM" id="SSF48592">
    <property type="entry name" value="GroEL equatorial domain-like"/>
    <property type="match status" value="1"/>
</dbReference>
<dbReference type="Pfam" id="PF00118">
    <property type="entry name" value="Cpn60_TCP1"/>
    <property type="match status" value="1"/>
</dbReference>
<evidence type="ECO:0008006" key="6">
    <source>
        <dbReference type="Google" id="ProtNLM"/>
    </source>
</evidence>